<dbReference type="RefSeq" id="WP_008485708.1">
    <property type="nucleotide sequence ID" value="NZ_AMRI01000022.1"/>
</dbReference>
<name>K2IIC5_9GAMM</name>
<dbReference type="OrthoDB" id="9938067at2"/>
<dbReference type="Proteomes" id="UP000006755">
    <property type="component" value="Unassembled WGS sequence"/>
</dbReference>
<reference evidence="1 2" key="1">
    <citation type="journal article" date="2012" name="J. Bacteriol.">
        <title>Genome Sequence of Gallaecimonas xiamenensis Type Strain 3-C-1.</title>
        <authorList>
            <person name="Lai Q."/>
            <person name="Wang L."/>
            <person name="Wang W."/>
            <person name="Shao Z."/>
        </authorList>
    </citation>
    <scope>NUCLEOTIDE SEQUENCE [LARGE SCALE GENOMIC DNA]</scope>
    <source>
        <strain evidence="1 2">3-C-1</strain>
    </source>
</reference>
<evidence type="ECO:0000313" key="1">
    <source>
        <dbReference type="EMBL" id="EKE69881.1"/>
    </source>
</evidence>
<accession>K2IIC5</accession>
<proteinExistence type="predicted"/>
<organism evidence="1 2">
    <name type="scientific">Gallaecimonas xiamenensis 3-C-1</name>
    <dbReference type="NCBI Taxonomy" id="745411"/>
    <lineage>
        <taxon>Bacteria</taxon>
        <taxon>Pseudomonadati</taxon>
        <taxon>Pseudomonadota</taxon>
        <taxon>Gammaproteobacteria</taxon>
        <taxon>Enterobacterales</taxon>
        <taxon>Gallaecimonadaceae</taxon>
        <taxon>Gallaecimonas</taxon>
    </lineage>
</organism>
<dbReference type="AlphaFoldDB" id="K2IIC5"/>
<gene>
    <name evidence="1" type="ORF">B3C1_14375</name>
</gene>
<dbReference type="STRING" id="745411.B3C1_14375"/>
<evidence type="ECO:0000313" key="2">
    <source>
        <dbReference type="Proteomes" id="UP000006755"/>
    </source>
</evidence>
<keyword evidence="2" id="KW-1185">Reference proteome</keyword>
<protein>
    <recommendedName>
        <fullName evidence="3">Motility protein</fullName>
    </recommendedName>
</protein>
<evidence type="ECO:0008006" key="3">
    <source>
        <dbReference type="Google" id="ProtNLM"/>
    </source>
</evidence>
<sequence length="62" mass="6542">MNVNSVQVSGEYEALAARFGNEQIRREGAMALDLIESAAQVQTMQAPPAPSGAMGAHIDLEV</sequence>
<dbReference type="EMBL" id="AMRI01000022">
    <property type="protein sequence ID" value="EKE69881.1"/>
    <property type="molecule type" value="Genomic_DNA"/>
</dbReference>
<comment type="caution">
    <text evidence="1">The sequence shown here is derived from an EMBL/GenBank/DDBJ whole genome shotgun (WGS) entry which is preliminary data.</text>
</comment>